<sequence length="54" mass="6200">DKSRITVLLCANSTGSDKFCPLVIGSSKKPRSFNRINRSQLPVDYRDNEKAWMR</sequence>
<proteinExistence type="predicted"/>
<accession>A0ABN7XMD2</accession>
<comment type="caution">
    <text evidence="2">The sequence shown here is derived from an EMBL/GenBank/DDBJ whole genome shotgun (WGS) entry which is preliminary data.</text>
</comment>
<dbReference type="InterPro" id="IPR004875">
    <property type="entry name" value="DDE_SF_endonuclease_dom"/>
</dbReference>
<protein>
    <submittedName>
        <fullName evidence="2">38590_t:CDS:1</fullName>
    </submittedName>
</protein>
<feature type="non-terminal residue" evidence="2">
    <location>
        <position position="54"/>
    </location>
</feature>
<organism evidence="2 3">
    <name type="scientific">Gigaspora margarita</name>
    <dbReference type="NCBI Taxonomy" id="4874"/>
    <lineage>
        <taxon>Eukaryota</taxon>
        <taxon>Fungi</taxon>
        <taxon>Fungi incertae sedis</taxon>
        <taxon>Mucoromycota</taxon>
        <taxon>Glomeromycotina</taxon>
        <taxon>Glomeromycetes</taxon>
        <taxon>Diversisporales</taxon>
        <taxon>Gigasporaceae</taxon>
        <taxon>Gigaspora</taxon>
    </lineage>
</organism>
<name>A0ABN7XMD2_GIGMA</name>
<keyword evidence="3" id="KW-1185">Reference proteome</keyword>
<evidence type="ECO:0000313" key="3">
    <source>
        <dbReference type="Proteomes" id="UP000789901"/>
    </source>
</evidence>
<dbReference type="EMBL" id="CAJVQB010160442">
    <property type="protein sequence ID" value="CAG8856472.1"/>
    <property type="molecule type" value="Genomic_DNA"/>
</dbReference>
<dbReference type="Pfam" id="PF03184">
    <property type="entry name" value="DDE_1"/>
    <property type="match status" value="1"/>
</dbReference>
<feature type="non-terminal residue" evidence="2">
    <location>
        <position position="1"/>
    </location>
</feature>
<evidence type="ECO:0000259" key="1">
    <source>
        <dbReference type="Pfam" id="PF03184"/>
    </source>
</evidence>
<evidence type="ECO:0000313" key="2">
    <source>
        <dbReference type="EMBL" id="CAG8856472.1"/>
    </source>
</evidence>
<gene>
    <name evidence="2" type="ORF">GMARGA_LOCUS45293</name>
</gene>
<dbReference type="Proteomes" id="UP000789901">
    <property type="component" value="Unassembled WGS sequence"/>
</dbReference>
<reference evidence="2 3" key="1">
    <citation type="submission" date="2021-06" db="EMBL/GenBank/DDBJ databases">
        <authorList>
            <person name="Kallberg Y."/>
            <person name="Tangrot J."/>
            <person name="Rosling A."/>
        </authorList>
    </citation>
    <scope>NUCLEOTIDE SEQUENCE [LARGE SCALE GENOMIC DNA]</scope>
    <source>
        <strain evidence="2 3">120-4 pot B 10/14</strain>
    </source>
</reference>
<feature type="domain" description="DDE-1" evidence="1">
    <location>
        <begin position="2"/>
        <end position="53"/>
    </location>
</feature>